<feature type="transmembrane region" description="Helical" evidence="2">
    <location>
        <begin position="179"/>
        <end position="199"/>
    </location>
</feature>
<evidence type="ECO:0008006" key="5">
    <source>
        <dbReference type="Google" id="ProtNLM"/>
    </source>
</evidence>
<feature type="compositionally biased region" description="Polar residues" evidence="1">
    <location>
        <begin position="1"/>
        <end position="15"/>
    </location>
</feature>
<name>B9XIR7_PEDPL</name>
<keyword evidence="2" id="KW-0472">Membrane</keyword>
<evidence type="ECO:0000256" key="1">
    <source>
        <dbReference type="SAM" id="MobiDB-lite"/>
    </source>
</evidence>
<dbReference type="STRING" id="320771.Cflav_PD3026"/>
<feature type="transmembrane region" description="Helical" evidence="2">
    <location>
        <begin position="117"/>
        <end position="136"/>
    </location>
</feature>
<keyword evidence="2" id="KW-0812">Transmembrane</keyword>
<protein>
    <recommendedName>
        <fullName evidence="5">Yip1 domain-containing protein</fullName>
    </recommendedName>
</protein>
<evidence type="ECO:0000313" key="3">
    <source>
        <dbReference type="EMBL" id="EEF60330.1"/>
    </source>
</evidence>
<keyword evidence="4" id="KW-1185">Reference proteome</keyword>
<comment type="caution">
    <text evidence="3">The sequence shown here is derived from an EMBL/GenBank/DDBJ whole genome shotgun (WGS) entry which is preliminary data.</text>
</comment>
<feature type="transmembrane region" description="Helical" evidence="2">
    <location>
        <begin position="148"/>
        <end position="173"/>
    </location>
</feature>
<dbReference type="AlphaFoldDB" id="B9XIR7"/>
<accession>B9XIR7</accession>
<proteinExistence type="predicted"/>
<reference evidence="3 4" key="1">
    <citation type="journal article" date="2011" name="J. Bacteriol.">
        <title>Genome sequence of 'Pedosphaera parvula' Ellin514, an aerobic Verrucomicrobial isolate from pasture soil.</title>
        <authorList>
            <person name="Kant R."/>
            <person name="van Passel M.W."/>
            <person name="Sangwan P."/>
            <person name="Palva A."/>
            <person name="Lucas S."/>
            <person name="Copeland A."/>
            <person name="Lapidus A."/>
            <person name="Glavina Del Rio T."/>
            <person name="Dalin E."/>
            <person name="Tice H."/>
            <person name="Bruce D."/>
            <person name="Goodwin L."/>
            <person name="Pitluck S."/>
            <person name="Chertkov O."/>
            <person name="Larimer F.W."/>
            <person name="Land M.L."/>
            <person name="Hauser L."/>
            <person name="Brettin T.S."/>
            <person name="Detter J.C."/>
            <person name="Han S."/>
            <person name="de Vos W.M."/>
            <person name="Janssen P.H."/>
            <person name="Smidt H."/>
        </authorList>
    </citation>
    <scope>NUCLEOTIDE SEQUENCE [LARGE SCALE GENOMIC DNA]</scope>
    <source>
        <strain evidence="3 4">Ellin514</strain>
    </source>
</reference>
<evidence type="ECO:0000256" key="2">
    <source>
        <dbReference type="SAM" id="Phobius"/>
    </source>
</evidence>
<organism evidence="3 4">
    <name type="scientific">Pedosphaera parvula (strain Ellin514)</name>
    <dbReference type="NCBI Taxonomy" id="320771"/>
    <lineage>
        <taxon>Bacteria</taxon>
        <taxon>Pseudomonadati</taxon>
        <taxon>Verrucomicrobiota</taxon>
        <taxon>Pedosphaerae</taxon>
        <taxon>Pedosphaerales</taxon>
        <taxon>Pedosphaeraceae</taxon>
        <taxon>Pedosphaera</taxon>
    </lineage>
</organism>
<sequence length="279" mass="29844">MNGNNPETFGQTPAGNNPILPPSPPLIPSANASALVNASFQPLGSHPSEQVPITGIISAVEAILRQPRRVLFQLKQPNASRVTTALLIIAILCSLIYGIIVGTFSGGQQLWAAPVKIAAGLLIAGLICLPSLYIFSCLGGSQARLAEVFGLVAGLMTLMTVLLVGFAPVAWVFSQSTKSAAVMGTMHLGFWLVATIFGVRFMNSGFRYLGSKSEGGLRIWVVIFILVALQMTTALRPLIGTSDRFLPPQSEKKFFISHWLDCMKSEDRPNAVESSAAKY</sequence>
<evidence type="ECO:0000313" key="4">
    <source>
        <dbReference type="Proteomes" id="UP000003688"/>
    </source>
</evidence>
<dbReference type="RefSeq" id="WP_007415710.1">
    <property type="nucleotide sequence ID" value="NZ_ABOX02000018.1"/>
</dbReference>
<dbReference type="EMBL" id="ABOX02000018">
    <property type="protein sequence ID" value="EEF60330.1"/>
    <property type="molecule type" value="Genomic_DNA"/>
</dbReference>
<feature type="transmembrane region" description="Helical" evidence="2">
    <location>
        <begin position="219"/>
        <end position="239"/>
    </location>
</feature>
<dbReference type="OrthoDB" id="194654at2"/>
<keyword evidence="2" id="KW-1133">Transmembrane helix</keyword>
<feature type="transmembrane region" description="Helical" evidence="2">
    <location>
        <begin position="85"/>
        <end position="105"/>
    </location>
</feature>
<feature type="region of interest" description="Disordered" evidence="1">
    <location>
        <begin position="1"/>
        <end position="22"/>
    </location>
</feature>
<dbReference type="Proteomes" id="UP000003688">
    <property type="component" value="Unassembled WGS sequence"/>
</dbReference>
<gene>
    <name evidence="3" type="ORF">Cflav_PD3026</name>
</gene>